<dbReference type="InterPro" id="IPR002078">
    <property type="entry name" value="Sigma_54_int"/>
</dbReference>
<evidence type="ECO:0000256" key="2">
    <source>
        <dbReference type="ARBA" id="ARBA00022741"/>
    </source>
</evidence>
<evidence type="ECO:0000259" key="7">
    <source>
        <dbReference type="PROSITE" id="PS50110"/>
    </source>
</evidence>
<dbReference type="GO" id="GO:0000160">
    <property type="term" value="P:phosphorelay signal transduction system"/>
    <property type="evidence" value="ECO:0007669"/>
    <property type="project" value="InterPro"/>
</dbReference>
<dbReference type="InterPro" id="IPR058031">
    <property type="entry name" value="AAA_lid_NorR"/>
</dbReference>
<proteinExistence type="predicted"/>
<dbReference type="FunFam" id="3.40.50.2300:FF:000018">
    <property type="entry name" value="DNA-binding transcriptional regulator NtrC"/>
    <property type="match status" value="1"/>
</dbReference>
<feature type="domain" description="Response regulatory" evidence="7">
    <location>
        <begin position="5"/>
        <end position="120"/>
    </location>
</feature>
<dbReference type="Gene3D" id="1.10.8.60">
    <property type="match status" value="1"/>
</dbReference>
<dbReference type="SUPFAM" id="SSF46689">
    <property type="entry name" value="Homeodomain-like"/>
    <property type="match status" value="1"/>
</dbReference>
<dbReference type="Pfam" id="PF00158">
    <property type="entry name" value="Sigma54_activat"/>
    <property type="match status" value="1"/>
</dbReference>
<feature type="domain" description="Sigma-54 factor interaction" evidence="6">
    <location>
        <begin position="140"/>
        <end position="356"/>
    </location>
</feature>
<dbReference type="PANTHER" id="PTHR32071">
    <property type="entry name" value="TRANSCRIPTIONAL REGULATORY PROTEIN"/>
    <property type="match status" value="1"/>
</dbReference>
<dbReference type="GO" id="GO:0043565">
    <property type="term" value="F:sequence-specific DNA binding"/>
    <property type="evidence" value="ECO:0007669"/>
    <property type="project" value="InterPro"/>
</dbReference>
<keyword evidence="4" id="KW-0805">Transcription regulation</keyword>
<dbReference type="PANTHER" id="PTHR32071:SF17">
    <property type="entry name" value="TRANSCRIPTIONAL REGULATOR (NTRC FAMILY)"/>
    <property type="match status" value="1"/>
</dbReference>
<dbReference type="Gene3D" id="3.40.50.300">
    <property type="entry name" value="P-loop containing nucleotide triphosphate hydrolases"/>
    <property type="match status" value="1"/>
</dbReference>
<dbReference type="Gene3D" id="1.10.10.60">
    <property type="entry name" value="Homeodomain-like"/>
    <property type="match status" value="1"/>
</dbReference>
<dbReference type="AlphaFoldDB" id="A0A3B0VZD6"/>
<evidence type="ECO:0000313" key="8">
    <source>
        <dbReference type="EMBL" id="VAW42339.1"/>
    </source>
</evidence>
<sequence length="445" mass="50708">MSRKHILIVDDEPDIRNLISDILADEGYSVMTAANGEEANQQIKARQPNLILLDIWMPDIDGISLMKSWNKEQLVTAPIVMMSGHGTVETAVEATRLGAKDFIEKPLSLAKLLQTVADTLAQSEQIIDDTNNNYTTIIEPVGNSAVINQIKATLEKIYKTKNHIFIEGENGTGKYSTAMLIHHKRHAHKHPCVLLDALNVDSNFEKSLTQSDGYFMRAKQGTLVINNIDSLPIDQQKILLSCLKYKQFNIYEQNTARTISFQIITISQKDIYQLVNENRFSNELYELLAEVKLTLPTLKDRQEDIPELINFYVNTLPDSENTPYRKMSFAAQNLLRNHSWKNNIIELKNTVRQLQLLGGEGEISKDEVSTLLSQTEQSNTTEVNHWYNMPLREAREAFEKDYLIYQLKAVDGRVGKLAKIAGMERTHLYRKLRALNINPKDIIKP</sequence>
<dbReference type="SUPFAM" id="SSF52540">
    <property type="entry name" value="P-loop containing nucleoside triphosphate hydrolases"/>
    <property type="match status" value="1"/>
</dbReference>
<gene>
    <name evidence="8" type="ORF">MNBD_GAMMA01-1108</name>
</gene>
<keyword evidence="3" id="KW-0067">ATP-binding</keyword>
<keyword evidence="2" id="KW-0547">Nucleotide-binding</keyword>
<evidence type="ECO:0000256" key="4">
    <source>
        <dbReference type="ARBA" id="ARBA00023015"/>
    </source>
</evidence>
<dbReference type="GO" id="GO:0005524">
    <property type="term" value="F:ATP binding"/>
    <property type="evidence" value="ECO:0007669"/>
    <property type="project" value="UniProtKB-KW"/>
</dbReference>
<keyword evidence="5" id="KW-0804">Transcription</keyword>
<dbReference type="InterPro" id="IPR002197">
    <property type="entry name" value="HTH_Fis"/>
</dbReference>
<evidence type="ECO:0000259" key="6">
    <source>
        <dbReference type="PROSITE" id="PS50045"/>
    </source>
</evidence>
<dbReference type="EMBL" id="UOEW01000358">
    <property type="protein sequence ID" value="VAW42339.1"/>
    <property type="molecule type" value="Genomic_DNA"/>
</dbReference>
<reference evidence="8" key="1">
    <citation type="submission" date="2018-06" db="EMBL/GenBank/DDBJ databases">
        <authorList>
            <person name="Zhirakovskaya E."/>
        </authorList>
    </citation>
    <scope>NUCLEOTIDE SEQUENCE</scope>
</reference>
<dbReference type="SUPFAM" id="SSF52172">
    <property type="entry name" value="CheY-like"/>
    <property type="match status" value="1"/>
</dbReference>
<dbReference type="InterPro" id="IPR011006">
    <property type="entry name" value="CheY-like_superfamily"/>
</dbReference>
<dbReference type="InterPro" id="IPR009057">
    <property type="entry name" value="Homeodomain-like_sf"/>
</dbReference>
<dbReference type="CDD" id="cd00009">
    <property type="entry name" value="AAA"/>
    <property type="match status" value="1"/>
</dbReference>
<dbReference type="Pfam" id="PF02954">
    <property type="entry name" value="HTH_8"/>
    <property type="match status" value="1"/>
</dbReference>
<dbReference type="Pfam" id="PF00072">
    <property type="entry name" value="Response_reg"/>
    <property type="match status" value="1"/>
</dbReference>
<dbReference type="PROSITE" id="PS50110">
    <property type="entry name" value="RESPONSE_REGULATORY"/>
    <property type="match status" value="1"/>
</dbReference>
<dbReference type="GO" id="GO:0006355">
    <property type="term" value="P:regulation of DNA-templated transcription"/>
    <property type="evidence" value="ECO:0007669"/>
    <property type="project" value="InterPro"/>
</dbReference>
<accession>A0A3B0VZD6</accession>
<name>A0A3B0VZD6_9ZZZZ</name>
<dbReference type="InterPro" id="IPR027417">
    <property type="entry name" value="P-loop_NTPase"/>
</dbReference>
<dbReference type="PROSITE" id="PS50045">
    <property type="entry name" value="SIGMA54_INTERACT_4"/>
    <property type="match status" value="1"/>
</dbReference>
<dbReference type="Gene3D" id="3.40.50.2300">
    <property type="match status" value="1"/>
</dbReference>
<evidence type="ECO:0000256" key="5">
    <source>
        <dbReference type="ARBA" id="ARBA00023163"/>
    </source>
</evidence>
<keyword evidence="1" id="KW-0597">Phosphoprotein</keyword>
<evidence type="ECO:0000256" key="3">
    <source>
        <dbReference type="ARBA" id="ARBA00022840"/>
    </source>
</evidence>
<dbReference type="InterPro" id="IPR001789">
    <property type="entry name" value="Sig_transdc_resp-reg_receiver"/>
</dbReference>
<dbReference type="Pfam" id="PF25601">
    <property type="entry name" value="AAA_lid_14"/>
    <property type="match status" value="1"/>
</dbReference>
<dbReference type="SMART" id="SM00448">
    <property type="entry name" value="REC"/>
    <property type="match status" value="1"/>
</dbReference>
<evidence type="ECO:0000256" key="1">
    <source>
        <dbReference type="ARBA" id="ARBA00022553"/>
    </source>
</evidence>
<protein>
    <submittedName>
        <fullName evidence="8">Nitrogen regulation protein NtrX</fullName>
    </submittedName>
</protein>
<dbReference type="CDD" id="cd17550">
    <property type="entry name" value="REC_NtrX-like"/>
    <property type="match status" value="1"/>
</dbReference>
<organism evidence="8">
    <name type="scientific">hydrothermal vent metagenome</name>
    <dbReference type="NCBI Taxonomy" id="652676"/>
    <lineage>
        <taxon>unclassified sequences</taxon>
        <taxon>metagenomes</taxon>
        <taxon>ecological metagenomes</taxon>
    </lineage>
</organism>